<name>A0AAX6N5R6_PRIAR</name>
<dbReference type="RefSeq" id="WP_050690124.1">
    <property type="nucleotide sequence ID" value="NZ_JAPTGD010000001.1"/>
</dbReference>
<dbReference type="PANTHER" id="PTHR36440">
    <property type="entry name" value="PUTATIVE (AFU_ORTHOLOGUE AFUA_8G07350)-RELATED"/>
    <property type="match status" value="1"/>
</dbReference>
<dbReference type="EMBL" id="JAPTGD010000001">
    <property type="protein sequence ID" value="MDU9690825.1"/>
    <property type="molecule type" value="Genomic_DNA"/>
</dbReference>
<dbReference type="Pfam" id="PF07883">
    <property type="entry name" value="Cupin_2"/>
    <property type="match status" value="1"/>
</dbReference>
<feature type="domain" description="Cupin type-2" evidence="1">
    <location>
        <begin position="49"/>
        <end position="103"/>
    </location>
</feature>
<comment type="caution">
    <text evidence="2">The sequence shown here is derived from an EMBL/GenBank/DDBJ whole genome shotgun (WGS) entry which is preliminary data.</text>
</comment>
<proteinExistence type="predicted"/>
<dbReference type="InterPro" id="IPR013096">
    <property type="entry name" value="Cupin_2"/>
</dbReference>
<organism evidence="2 3">
    <name type="scientific">Priestia aryabhattai</name>
    <name type="common">Bacillus aryabhattai</name>
    <dbReference type="NCBI Taxonomy" id="412384"/>
    <lineage>
        <taxon>Bacteria</taxon>
        <taxon>Bacillati</taxon>
        <taxon>Bacillota</taxon>
        <taxon>Bacilli</taxon>
        <taxon>Bacillales</taxon>
        <taxon>Bacillaceae</taxon>
        <taxon>Priestia</taxon>
    </lineage>
</organism>
<dbReference type="Gene3D" id="2.60.120.10">
    <property type="entry name" value="Jelly Rolls"/>
    <property type="match status" value="1"/>
</dbReference>
<accession>A0AAX6N5R6</accession>
<protein>
    <submittedName>
        <fullName evidence="2">Cupin domain-containing protein</fullName>
    </submittedName>
</protein>
<reference evidence="2" key="1">
    <citation type="journal article" date="2022" name="J Environ Chem Eng">
        <title>Biodegradation of petroleum oil using a constructed nonpathogenic and heavy metal-tolerant bacterial consortium isolated from marine sponges.</title>
        <authorList>
            <person name="Dechsakulwatana C."/>
            <person name="Rungsihiranrut A."/>
            <person name="Muangchinda C."/>
            <person name="Ningthoujam R."/>
            <person name="Klankeo P."/>
            <person name="Pinyakong O."/>
        </authorList>
    </citation>
    <scope>NUCLEOTIDE SEQUENCE</scope>
    <source>
        <strain evidence="2">TL01-2</strain>
    </source>
</reference>
<dbReference type="AlphaFoldDB" id="A0AAX6N5R6"/>
<reference evidence="2" key="2">
    <citation type="submission" date="2022-12" db="EMBL/GenBank/DDBJ databases">
        <authorList>
            <person name="Dechsakulwatana C."/>
            <person name="Rungsihiranrut A."/>
            <person name="Muangchinda C."/>
            <person name="Ningthoujam R."/>
            <person name="Klankeo P."/>
            <person name="Pinyakong O."/>
        </authorList>
    </citation>
    <scope>NUCLEOTIDE SEQUENCE</scope>
    <source>
        <strain evidence="2">TL01-2</strain>
    </source>
</reference>
<evidence type="ECO:0000313" key="2">
    <source>
        <dbReference type="EMBL" id="MDU9690825.1"/>
    </source>
</evidence>
<dbReference type="InterPro" id="IPR014710">
    <property type="entry name" value="RmlC-like_jellyroll"/>
</dbReference>
<sequence length="164" mass="18452">MSELKNTVIKPLHGIPNDQNTYHFMQETITILASGEDTNGAFSVVHLVEPPKMGPPLHVHENEDETFYIKKGRFIFFVGDEILEVNENEYVFAPKGIPHRFEAGIDGGEMIVTASPAKFDSFVKELGLQVPKDSGLPDFQGPTPEQMQQLVNVAEKYNYKFILE</sequence>
<dbReference type="InterPro" id="IPR011051">
    <property type="entry name" value="RmlC_Cupin_sf"/>
</dbReference>
<gene>
    <name evidence="2" type="ORF">O0Q50_06575</name>
</gene>
<evidence type="ECO:0000313" key="3">
    <source>
        <dbReference type="Proteomes" id="UP001269400"/>
    </source>
</evidence>
<dbReference type="Proteomes" id="UP001269400">
    <property type="component" value="Unassembled WGS sequence"/>
</dbReference>
<dbReference type="SUPFAM" id="SSF51182">
    <property type="entry name" value="RmlC-like cupins"/>
    <property type="match status" value="1"/>
</dbReference>
<dbReference type="PANTHER" id="PTHR36440:SF1">
    <property type="entry name" value="PUTATIVE (AFU_ORTHOLOGUE AFUA_8G07350)-RELATED"/>
    <property type="match status" value="1"/>
</dbReference>
<evidence type="ECO:0000259" key="1">
    <source>
        <dbReference type="Pfam" id="PF07883"/>
    </source>
</evidence>
<dbReference type="InterPro" id="IPR053146">
    <property type="entry name" value="QDO-like"/>
</dbReference>